<dbReference type="PANTHER" id="PTHR39664">
    <property type="match status" value="1"/>
</dbReference>
<comment type="caution">
    <text evidence="2">The sequence shown here is derived from an EMBL/GenBank/DDBJ whole genome shotgun (WGS) entry which is preliminary data.</text>
</comment>
<reference evidence="2" key="2">
    <citation type="submission" date="2020-09" db="EMBL/GenBank/DDBJ databases">
        <authorList>
            <person name="Sun Q."/>
            <person name="Kim S."/>
        </authorList>
    </citation>
    <scope>NUCLEOTIDE SEQUENCE</scope>
    <source>
        <strain evidence="2">KCTC 12988</strain>
    </source>
</reference>
<dbReference type="Gene3D" id="3.40.50.1010">
    <property type="entry name" value="5'-nuclease"/>
    <property type="match status" value="1"/>
</dbReference>
<feature type="domain" description="PIN" evidence="1">
    <location>
        <begin position="4"/>
        <end position="126"/>
    </location>
</feature>
<protein>
    <submittedName>
        <fullName evidence="2">PIN domain-containing protein</fullName>
    </submittedName>
</protein>
<dbReference type="RefSeq" id="WP_189570174.1">
    <property type="nucleotide sequence ID" value="NZ_BMXI01000009.1"/>
</dbReference>
<organism evidence="2 3">
    <name type="scientific">Roseibacillus persicicus</name>
    <dbReference type="NCBI Taxonomy" id="454148"/>
    <lineage>
        <taxon>Bacteria</taxon>
        <taxon>Pseudomonadati</taxon>
        <taxon>Verrucomicrobiota</taxon>
        <taxon>Verrucomicrobiia</taxon>
        <taxon>Verrucomicrobiales</taxon>
        <taxon>Verrucomicrobiaceae</taxon>
        <taxon>Roseibacillus</taxon>
    </lineage>
</organism>
<keyword evidence="3" id="KW-1185">Reference proteome</keyword>
<accession>A0A918TMS6</accession>
<dbReference type="SUPFAM" id="SSF88723">
    <property type="entry name" value="PIN domain-like"/>
    <property type="match status" value="1"/>
</dbReference>
<evidence type="ECO:0000259" key="1">
    <source>
        <dbReference type="Pfam" id="PF01850"/>
    </source>
</evidence>
<dbReference type="Proteomes" id="UP000644507">
    <property type="component" value="Unassembled WGS sequence"/>
</dbReference>
<dbReference type="PANTHER" id="PTHR39664:SF2">
    <property type="entry name" value="NUCLEIC ACID-BINDING PROTEIN, CONTAINING PIN DOMAIN-RELATED"/>
    <property type="match status" value="1"/>
</dbReference>
<sequence length="131" mass="14972">MRGIDTNVLVRFLIRDDEKQAKRAAEILMEECTPESPGFLTNIVLVELVWTLSRIYQYTRPQIVSAMRALLNSKELRFESPDELRAALEHFEEGRADFADYLIGSLAVKNGCEDTLTFDKKAAKLPFFSRA</sequence>
<dbReference type="Pfam" id="PF01850">
    <property type="entry name" value="PIN"/>
    <property type="match status" value="1"/>
</dbReference>
<reference evidence="2" key="1">
    <citation type="journal article" date="2014" name="Int. J. Syst. Evol. Microbiol.">
        <title>Complete genome sequence of Corynebacterium casei LMG S-19264T (=DSM 44701T), isolated from a smear-ripened cheese.</title>
        <authorList>
            <consortium name="US DOE Joint Genome Institute (JGI-PGF)"/>
            <person name="Walter F."/>
            <person name="Albersmeier A."/>
            <person name="Kalinowski J."/>
            <person name="Ruckert C."/>
        </authorList>
    </citation>
    <scope>NUCLEOTIDE SEQUENCE</scope>
    <source>
        <strain evidence="2">KCTC 12988</strain>
    </source>
</reference>
<dbReference type="InterPro" id="IPR002716">
    <property type="entry name" value="PIN_dom"/>
</dbReference>
<proteinExistence type="predicted"/>
<evidence type="ECO:0000313" key="2">
    <source>
        <dbReference type="EMBL" id="GHC56040.1"/>
    </source>
</evidence>
<name>A0A918TMS6_9BACT</name>
<dbReference type="CDD" id="cd18683">
    <property type="entry name" value="PIN_VapC-like"/>
    <property type="match status" value="1"/>
</dbReference>
<evidence type="ECO:0000313" key="3">
    <source>
        <dbReference type="Proteomes" id="UP000644507"/>
    </source>
</evidence>
<dbReference type="InterPro" id="IPR029060">
    <property type="entry name" value="PIN-like_dom_sf"/>
</dbReference>
<dbReference type="AlphaFoldDB" id="A0A918TMS6"/>
<gene>
    <name evidence="2" type="ORF">GCM10007100_23660</name>
</gene>
<dbReference type="EMBL" id="BMXI01000009">
    <property type="protein sequence ID" value="GHC56040.1"/>
    <property type="molecule type" value="Genomic_DNA"/>
</dbReference>